<evidence type="ECO:0000313" key="3">
    <source>
        <dbReference type="EMBL" id="MWB78344.1"/>
    </source>
</evidence>
<dbReference type="Pfam" id="PF13472">
    <property type="entry name" value="Lipase_GDSL_2"/>
    <property type="match status" value="1"/>
</dbReference>
<feature type="signal peptide" evidence="1">
    <location>
        <begin position="1"/>
        <end position="29"/>
    </location>
</feature>
<organism evidence="3 4">
    <name type="scientific">Pseudooceanicola pacificus</name>
    <dbReference type="NCBI Taxonomy" id="2676438"/>
    <lineage>
        <taxon>Bacteria</taxon>
        <taxon>Pseudomonadati</taxon>
        <taxon>Pseudomonadota</taxon>
        <taxon>Alphaproteobacteria</taxon>
        <taxon>Rhodobacterales</taxon>
        <taxon>Paracoccaceae</taxon>
        <taxon>Pseudooceanicola</taxon>
    </lineage>
</organism>
<evidence type="ECO:0000313" key="4">
    <source>
        <dbReference type="Proteomes" id="UP000443843"/>
    </source>
</evidence>
<dbReference type="InterPro" id="IPR036514">
    <property type="entry name" value="SGNH_hydro_sf"/>
</dbReference>
<dbReference type="AlphaFoldDB" id="A0A844W6H1"/>
<proteinExistence type="predicted"/>
<feature type="chain" id="PRO_5032522276" evidence="1">
    <location>
        <begin position="30"/>
        <end position="425"/>
    </location>
</feature>
<keyword evidence="1" id="KW-0732">Signal</keyword>
<dbReference type="PANTHER" id="PTHR43784:SF2">
    <property type="entry name" value="GDSL-LIKE LIPASE_ACYLHYDROLASE, PUTATIVE (AFU_ORTHOLOGUE AFUA_2G00820)-RELATED"/>
    <property type="match status" value="1"/>
</dbReference>
<dbReference type="EMBL" id="WNXQ01000004">
    <property type="protein sequence ID" value="MWB78344.1"/>
    <property type="molecule type" value="Genomic_DNA"/>
</dbReference>
<comment type="caution">
    <text evidence="3">The sequence shown here is derived from an EMBL/GenBank/DDBJ whole genome shotgun (WGS) entry which is preliminary data.</text>
</comment>
<dbReference type="InterPro" id="IPR053140">
    <property type="entry name" value="GDSL_Rv0518-like"/>
</dbReference>
<evidence type="ECO:0000259" key="2">
    <source>
        <dbReference type="Pfam" id="PF13472"/>
    </source>
</evidence>
<keyword evidence="4" id="KW-1185">Reference proteome</keyword>
<dbReference type="SUPFAM" id="SSF52266">
    <property type="entry name" value="SGNH hydrolase"/>
    <property type="match status" value="1"/>
</dbReference>
<protein>
    <submittedName>
        <fullName evidence="3">SGNH/GDSL hydrolase family protein</fullName>
    </submittedName>
</protein>
<accession>A0A844W6H1</accession>
<name>A0A844W6H1_9RHOB</name>
<evidence type="ECO:0000256" key="1">
    <source>
        <dbReference type="SAM" id="SignalP"/>
    </source>
</evidence>
<dbReference type="Proteomes" id="UP000443843">
    <property type="component" value="Unassembled WGS sequence"/>
</dbReference>
<keyword evidence="3" id="KW-0378">Hydrolase</keyword>
<dbReference type="Gene3D" id="3.40.50.1110">
    <property type="entry name" value="SGNH hydrolase"/>
    <property type="match status" value="1"/>
</dbReference>
<dbReference type="InterPro" id="IPR013830">
    <property type="entry name" value="SGNH_hydro"/>
</dbReference>
<dbReference type="CDD" id="cd01830">
    <property type="entry name" value="XynE_like"/>
    <property type="match status" value="1"/>
</dbReference>
<dbReference type="PANTHER" id="PTHR43784">
    <property type="entry name" value="GDSL-LIKE LIPASE/ACYLHYDROLASE, PUTATIVE (AFU_ORTHOLOGUE AFUA_2G00820)-RELATED"/>
    <property type="match status" value="1"/>
</dbReference>
<gene>
    <name evidence="3" type="ORF">GLS40_09930</name>
</gene>
<dbReference type="GO" id="GO:0016788">
    <property type="term" value="F:hydrolase activity, acting on ester bonds"/>
    <property type="evidence" value="ECO:0007669"/>
    <property type="project" value="UniProtKB-ARBA"/>
</dbReference>
<sequence length="425" mass="45368">MAMTNSLKRTICACACALGVAAAPGTVSAQSNTESGWVTTWSASPQPIWEGNFPLPTLLPFNLWQQTLRQPLRISLGGKSFRIVLSNEYGHDPLPVDGVSVAVSTGGGAIDLSTHHAVTFSGQGAFVIPAGAPMVSDPVPMEVASLSELAVSMHFSRPTEIRTFHWDGQETSYLAPGDQTGAAEMTDAAELPTRIFLSDILVEANPEVRGVVAYGDSITDGAASGPDLNARWPDFLAEALVGSNVAVVNAGISGARLLHSKMGENALARFDRDVLSRPNIRTVVLLMGINDISWPGQAFAPDDPFLTLDALKAAYAQLSARARMNGIRLVVGTLTPFKDALSGSPLEGYYSPERDRLRQELNSWIRSSDLFDAVVDLDRLVADPDDPDRIRADLQADHLHLSPEGNRVVAAAMSPDVLFGEDAAK</sequence>
<reference evidence="3 4" key="1">
    <citation type="submission" date="2019-11" db="EMBL/GenBank/DDBJ databases">
        <title>Pseudooceanicola pacifica sp. nov., isolated from deep-sea sediment of the Pacific Ocean.</title>
        <authorList>
            <person name="Lyu L."/>
        </authorList>
    </citation>
    <scope>NUCLEOTIDE SEQUENCE [LARGE SCALE GENOMIC DNA]</scope>
    <source>
        <strain evidence="3 4">216_PA32_1</strain>
    </source>
</reference>
<feature type="domain" description="SGNH hydrolase-type esterase" evidence="2">
    <location>
        <begin position="213"/>
        <end position="408"/>
    </location>
</feature>